<dbReference type="Pfam" id="PF00078">
    <property type="entry name" value="RVT_1"/>
    <property type="match status" value="1"/>
</dbReference>
<evidence type="ECO:0000313" key="3">
    <source>
        <dbReference type="EMBL" id="QQB18710.1"/>
    </source>
</evidence>
<organism evidence="3 4">
    <name type="scientific">Aeromonas jandaei</name>
    <dbReference type="NCBI Taxonomy" id="650"/>
    <lineage>
        <taxon>Bacteria</taxon>
        <taxon>Pseudomonadati</taxon>
        <taxon>Pseudomonadota</taxon>
        <taxon>Gammaproteobacteria</taxon>
        <taxon>Aeromonadales</taxon>
        <taxon>Aeromonadaceae</taxon>
        <taxon>Aeromonas</taxon>
    </lineage>
</organism>
<dbReference type="SUPFAM" id="SSF56672">
    <property type="entry name" value="DNA/RNA polymerases"/>
    <property type="match status" value="1"/>
</dbReference>
<dbReference type="Proteomes" id="UP000595481">
    <property type="component" value="Chromosome"/>
</dbReference>
<dbReference type="PANTHER" id="PTHR34047">
    <property type="entry name" value="NUCLEAR INTRON MATURASE 1, MITOCHONDRIAL-RELATED"/>
    <property type="match status" value="1"/>
</dbReference>
<dbReference type="PROSITE" id="PS50878">
    <property type="entry name" value="RT_POL"/>
    <property type="match status" value="1"/>
</dbReference>
<name>A0A7T4DMF6_AERJA</name>
<dbReference type="InterPro" id="IPR000477">
    <property type="entry name" value="RT_dom"/>
</dbReference>
<accession>A0A7T4DMF6</accession>
<dbReference type="CDD" id="cd01651">
    <property type="entry name" value="RT_G2_intron"/>
    <property type="match status" value="1"/>
</dbReference>
<comment type="similarity">
    <text evidence="1">Belongs to the bacterial reverse transcriptase family.</text>
</comment>
<dbReference type="InterPro" id="IPR051083">
    <property type="entry name" value="GrpII_Intron_Splice-Mob/Def"/>
</dbReference>
<dbReference type="GeneID" id="69552454"/>
<dbReference type="EMBL" id="CP066092">
    <property type="protein sequence ID" value="QQB18710.1"/>
    <property type="molecule type" value="Genomic_DNA"/>
</dbReference>
<sequence>MTPYKLFKSFTSKKNLTQVYENHIKNKPAVGLDKINNHTFSKRLDDEIDVIHRKIRNKTYHFTTYKQKLISKGANKYPRCISIPTIRDRITLKVLCELLQALYKEKIKQEIPQTKIERIKGSLQTGTYSHYIKIDLANFYPSIHHEKLLAKLSKRIRSKQILNLIESALKTATLPTPDRNKQNTCGIPQGIAISNILADIYFIDIDERISKIEGIHYERYVDDIFILCKEEYAHEILRATFELLTTEGLEPHPIEALGSKSKLDNLNNRFSFLGYEFHPSKVTVKSESRQKLESSIVKLFTTYKYQVEKIEGEHLEYRERLKKILQWRVNLRLTGCIFEDSRRGWVFYFSQINDQEILYKIDRLVHSFCKRFKIPDVHFKKISKAYLEAKIKNKDDHKYIINFDKLTVTEKRKILETYLGEERIGARSNDEINRLFKLRIKHIIAELEKDIQSAY</sequence>
<protein>
    <recommendedName>
        <fullName evidence="2">Reverse transcriptase domain-containing protein</fullName>
    </recommendedName>
</protein>
<keyword evidence="4" id="KW-1185">Reference proteome</keyword>
<evidence type="ECO:0000259" key="2">
    <source>
        <dbReference type="PROSITE" id="PS50878"/>
    </source>
</evidence>
<dbReference type="RefSeq" id="WP_042030523.1">
    <property type="nucleotide sequence ID" value="NZ_CAWMFX010000017.1"/>
</dbReference>
<gene>
    <name evidence="3" type="ORF">I6H43_14220</name>
</gene>
<feature type="domain" description="Reverse transcriptase" evidence="2">
    <location>
        <begin position="51"/>
        <end position="277"/>
    </location>
</feature>
<proteinExistence type="inferred from homology"/>
<reference evidence="3 4" key="1">
    <citation type="submission" date="2020-12" db="EMBL/GenBank/DDBJ databases">
        <title>FDA dAtabase for Regulatory Grade micrObial Sequences (FDA-ARGOS): Supporting development and validation of Infectious Disease Dx tests.</title>
        <authorList>
            <person name="Sproer C."/>
            <person name="Gronow S."/>
            <person name="Severitt S."/>
            <person name="Schroder I."/>
            <person name="Tallon L."/>
            <person name="Sadzewicz L."/>
            <person name="Zhao X."/>
            <person name="Boylan J."/>
            <person name="Ott S."/>
            <person name="Bowen H."/>
            <person name="Vavikolanu K."/>
            <person name="Mehta A."/>
            <person name="Aluvathingal J."/>
            <person name="Nadendla S."/>
            <person name="Lowell S."/>
            <person name="Myers T."/>
            <person name="Yan Y."/>
            <person name="Sichtig H."/>
        </authorList>
    </citation>
    <scope>NUCLEOTIDE SEQUENCE [LARGE SCALE GENOMIC DNA]</scope>
    <source>
        <strain evidence="3 4">FDAARGOS_986</strain>
    </source>
</reference>
<dbReference type="InterPro" id="IPR043502">
    <property type="entry name" value="DNA/RNA_pol_sf"/>
</dbReference>
<evidence type="ECO:0000256" key="1">
    <source>
        <dbReference type="ARBA" id="ARBA00034120"/>
    </source>
</evidence>
<evidence type="ECO:0000313" key="4">
    <source>
        <dbReference type="Proteomes" id="UP000595481"/>
    </source>
</evidence>
<dbReference type="PANTHER" id="PTHR34047:SF8">
    <property type="entry name" value="PROTEIN YKFC"/>
    <property type="match status" value="1"/>
</dbReference>